<organism evidence="1 2">
    <name type="scientific">Burkholderia cepacia</name>
    <name type="common">Pseudomonas cepacia</name>
    <dbReference type="NCBI Taxonomy" id="292"/>
    <lineage>
        <taxon>Bacteria</taxon>
        <taxon>Pseudomonadati</taxon>
        <taxon>Pseudomonadota</taxon>
        <taxon>Betaproteobacteria</taxon>
        <taxon>Burkholderiales</taxon>
        <taxon>Burkholderiaceae</taxon>
        <taxon>Burkholderia</taxon>
        <taxon>Burkholderia cepacia complex</taxon>
    </lineage>
</organism>
<comment type="caution">
    <text evidence="1">The sequence shown here is derived from an EMBL/GenBank/DDBJ whole genome shotgun (WGS) entry which is preliminary data.</text>
</comment>
<gene>
    <name evidence="1" type="ORF">E3D37_07365</name>
</gene>
<dbReference type="Proteomes" id="UP000298234">
    <property type="component" value="Unassembled WGS sequence"/>
</dbReference>
<evidence type="ECO:0000313" key="2">
    <source>
        <dbReference type="Proteomes" id="UP000298234"/>
    </source>
</evidence>
<dbReference type="EMBL" id="SNSQ01000006">
    <property type="protein sequence ID" value="TEU51895.1"/>
    <property type="molecule type" value="Genomic_DNA"/>
</dbReference>
<dbReference type="AlphaFoldDB" id="A0AAX2RWN7"/>
<protein>
    <submittedName>
        <fullName evidence="1">Uncharacterized protein</fullName>
    </submittedName>
</protein>
<sequence>MNADIPAVAFGVVCWEMQVEPVDTSTARLRHARRHLDAIDSTVATDIRDGLVAIGRSFRGLPP</sequence>
<reference evidence="1 2" key="1">
    <citation type="submission" date="2019-03" db="EMBL/GenBank/DDBJ databases">
        <title>Burkholderia cepacia outbreak.</title>
        <authorList>
            <person name="Farzana R."/>
            <person name="Walsh T.R."/>
        </authorList>
    </citation>
    <scope>NUCLEOTIDE SEQUENCE [LARGE SCALE GENOMIC DNA]</scope>
    <source>
        <strain evidence="2">d13</strain>
    </source>
</reference>
<proteinExistence type="predicted"/>
<evidence type="ECO:0000313" key="1">
    <source>
        <dbReference type="EMBL" id="TEU51895.1"/>
    </source>
</evidence>
<name>A0AAX2RWN7_BURCE</name>
<accession>A0AAX2RWN7</accession>